<dbReference type="GO" id="GO:0000124">
    <property type="term" value="C:SAGA complex"/>
    <property type="evidence" value="ECO:0007669"/>
    <property type="project" value="InterPro"/>
</dbReference>
<dbReference type="InParanoid" id="F4P907"/>
<feature type="domain" description="TATA box binding protein associated factor (TAF) histone-like fold" evidence="6">
    <location>
        <begin position="2"/>
        <end position="67"/>
    </location>
</feature>
<comment type="subcellular location">
    <subcellularLocation>
        <location evidence="1">Nucleus</location>
    </subcellularLocation>
</comment>
<dbReference type="GO" id="GO:0016251">
    <property type="term" value="F:RNA polymerase II general transcription initiation factor activity"/>
    <property type="evidence" value="ECO:0007669"/>
    <property type="project" value="InterPro"/>
</dbReference>
<dbReference type="GO" id="GO:0003713">
    <property type="term" value="F:transcription coactivator activity"/>
    <property type="evidence" value="ECO:0000318"/>
    <property type="project" value="GO_Central"/>
</dbReference>
<comment type="similarity">
    <text evidence="2">Belongs to the TAF6 family.</text>
</comment>
<dbReference type="InterPro" id="IPR037796">
    <property type="entry name" value="TAF6"/>
</dbReference>
<evidence type="ECO:0000256" key="4">
    <source>
        <dbReference type="ARBA" id="ARBA00023163"/>
    </source>
</evidence>
<sequence length="461" mass="51432">MSVFPKETILAIAESVGVSMQDEVATVLLQDTEYRMREIIHEAVKFMRHSRRQKLTSADINSALSVRNVEPLYGYINGAPSNFKMTSMGSQVLYYLEDQEYDLDDLINRPLPPVPLEATYTAHWLAVDGAQPRIVQNPTPSGIYDYGQTTTETLQATTSTIRRGEKSLTSTSDTTQHPLLVKEVLTKELQMYYEKITEMLTSEDLEIRSLAIESISKDPGVQGIMPYFVQFISDTVTRSLKDLELLWTIMRFTRGILSNVDLDPEPYLHQLIPSILTCIVAKRMTRNSSGETAGDEDHWALRLYSAKLAAHICVQFGGAYPTLQPRVTKTLLRAMLDPLKPLATVYGALAALAALGKQVVCALVLPNVAALGMRLERQTQSPDSPLPIDVTKCTDLIQSLVLDQLHMDLTDAMVVANAETALSNSTVDRATIIASLREEWAHSRPLGIFTDRIWNAFEQKQ</sequence>
<evidence type="ECO:0000256" key="2">
    <source>
        <dbReference type="ARBA" id="ARBA00007688"/>
    </source>
</evidence>
<dbReference type="FunFam" id="1.25.40.770:FF:000001">
    <property type="entry name" value="Transcription initiation factor TFIID subunit 6"/>
    <property type="match status" value="1"/>
</dbReference>
<dbReference type="OMA" id="YFVQFIA"/>
<dbReference type="PANTHER" id="PTHR10221">
    <property type="entry name" value="TRANSCRIPTION INITIATION FACTOR TFIID SUBUNIT 6"/>
    <property type="match status" value="1"/>
</dbReference>
<keyword evidence="8" id="KW-1185">Reference proteome</keyword>
<evidence type="ECO:0000256" key="3">
    <source>
        <dbReference type="ARBA" id="ARBA00023015"/>
    </source>
</evidence>
<evidence type="ECO:0000313" key="7">
    <source>
        <dbReference type="EMBL" id="EGF78260.1"/>
    </source>
</evidence>
<dbReference type="GO" id="GO:0046982">
    <property type="term" value="F:protein heterodimerization activity"/>
    <property type="evidence" value="ECO:0007669"/>
    <property type="project" value="InterPro"/>
</dbReference>
<dbReference type="SUPFAM" id="SSF47113">
    <property type="entry name" value="Histone-fold"/>
    <property type="match status" value="1"/>
</dbReference>
<dbReference type="GO" id="GO:0051123">
    <property type="term" value="P:RNA polymerase II preinitiation complex assembly"/>
    <property type="evidence" value="ECO:0000318"/>
    <property type="project" value="GO_Central"/>
</dbReference>
<dbReference type="PANTHER" id="PTHR10221:SF9">
    <property type="entry name" value="TRANSCRIPTION INITIATION FACTOR TFIID SUBUNIT 6"/>
    <property type="match status" value="1"/>
</dbReference>
<keyword evidence="5" id="KW-0539">Nucleus</keyword>
<dbReference type="CDD" id="cd08050">
    <property type="entry name" value="TAF6C"/>
    <property type="match status" value="1"/>
</dbReference>
<dbReference type="AlphaFoldDB" id="F4P907"/>
<dbReference type="SUPFAM" id="SSF48371">
    <property type="entry name" value="ARM repeat"/>
    <property type="match status" value="1"/>
</dbReference>
<dbReference type="GO" id="GO:0046695">
    <property type="term" value="C:SLIK (SAGA-like) complex"/>
    <property type="evidence" value="ECO:0007669"/>
    <property type="project" value="InterPro"/>
</dbReference>
<dbReference type="Pfam" id="PF07571">
    <property type="entry name" value="TAF6_C"/>
    <property type="match status" value="1"/>
</dbReference>
<dbReference type="STRING" id="684364.F4P907"/>
<organism evidence="7 8">
    <name type="scientific">Batrachochytrium dendrobatidis (strain JAM81 / FGSC 10211)</name>
    <name type="common">Frog chytrid fungus</name>
    <dbReference type="NCBI Taxonomy" id="684364"/>
    <lineage>
        <taxon>Eukaryota</taxon>
        <taxon>Fungi</taxon>
        <taxon>Fungi incertae sedis</taxon>
        <taxon>Chytridiomycota</taxon>
        <taxon>Chytridiomycota incertae sedis</taxon>
        <taxon>Chytridiomycetes</taxon>
        <taxon>Rhizophydiales</taxon>
        <taxon>Rhizophydiales incertae sedis</taxon>
        <taxon>Batrachochytrium</taxon>
    </lineage>
</organism>
<name>F4P907_BATDJ</name>
<dbReference type="SMART" id="SM00803">
    <property type="entry name" value="TAF"/>
    <property type="match status" value="1"/>
</dbReference>
<dbReference type="RefSeq" id="XP_006681004.1">
    <property type="nucleotide sequence ID" value="XM_006680941.1"/>
</dbReference>
<dbReference type="Gene3D" id="1.25.40.770">
    <property type="entry name" value="TAF6, C-terminal HEAT repeat domain"/>
    <property type="match status" value="1"/>
</dbReference>
<dbReference type="InterPro" id="IPR004823">
    <property type="entry name" value="TAF_TATA-bd_Histone-like_dom"/>
</dbReference>
<evidence type="ECO:0000259" key="6">
    <source>
        <dbReference type="SMART" id="SM00803"/>
    </source>
</evidence>
<dbReference type="CDD" id="cd22931">
    <property type="entry name" value="HFD_TAF6"/>
    <property type="match status" value="1"/>
</dbReference>
<dbReference type="FunCoup" id="F4P907">
    <property type="interactions" value="466"/>
</dbReference>
<dbReference type="Pfam" id="PF02969">
    <property type="entry name" value="TAF"/>
    <property type="match status" value="1"/>
</dbReference>
<keyword evidence="3" id="KW-0805">Transcription regulation</keyword>
<evidence type="ECO:0000256" key="5">
    <source>
        <dbReference type="ARBA" id="ARBA00023242"/>
    </source>
</evidence>
<dbReference type="Gene3D" id="1.10.20.10">
    <property type="entry name" value="Histone, subunit A"/>
    <property type="match status" value="1"/>
</dbReference>
<dbReference type="EMBL" id="GL882889">
    <property type="protein sequence ID" value="EGF78260.1"/>
    <property type="molecule type" value="Genomic_DNA"/>
</dbReference>
<dbReference type="GO" id="GO:0005669">
    <property type="term" value="C:transcription factor TFIID complex"/>
    <property type="evidence" value="ECO:0000318"/>
    <property type="project" value="GO_Central"/>
</dbReference>
<protein>
    <recommendedName>
        <fullName evidence="6">TATA box binding protein associated factor (TAF) histone-like fold domain-containing protein</fullName>
    </recommendedName>
</protein>
<reference evidence="7 8" key="1">
    <citation type="submission" date="2009-12" db="EMBL/GenBank/DDBJ databases">
        <title>The draft genome of Batrachochytrium dendrobatidis.</title>
        <authorList>
            <consortium name="US DOE Joint Genome Institute (JGI-PGF)"/>
            <person name="Kuo A."/>
            <person name="Salamov A."/>
            <person name="Schmutz J."/>
            <person name="Lucas S."/>
            <person name="Pitluck S."/>
            <person name="Rosenblum E."/>
            <person name="Stajich J."/>
            <person name="Eisen M."/>
            <person name="Grigoriev I.V."/>
        </authorList>
    </citation>
    <scope>NUCLEOTIDE SEQUENCE [LARGE SCALE GENOMIC DNA]</scope>
    <source>
        <strain evidence="8">JAM81 / FGSC 10211</strain>
    </source>
</reference>
<keyword evidence="4" id="KW-0804">Transcription</keyword>
<evidence type="ECO:0000256" key="1">
    <source>
        <dbReference type="ARBA" id="ARBA00004123"/>
    </source>
</evidence>
<evidence type="ECO:0000313" key="8">
    <source>
        <dbReference type="Proteomes" id="UP000007241"/>
    </source>
</evidence>
<dbReference type="Proteomes" id="UP000007241">
    <property type="component" value="Unassembled WGS sequence"/>
</dbReference>
<accession>F4P907</accession>
<dbReference type="InterPro" id="IPR016024">
    <property type="entry name" value="ARM-type_fold"/>
</dbReference>
<dbReference type="InterPro" id="IPR011442">
    <property type="entry name" value="TAF6_C"/>
</dbReference>
<dbReference type="HOGENOM" id="CLU_021711_3_0_1"/>
<proteinExistence type="inferred from homology"/>
<dbReference type="InterPro" id="IPR046344">
    <property type="entry name" value="TAF6_C_sf"/>
</dbReference>
<dbReference type="GeneID" id="18236800"/>
<gene>
    <name evidence="7" type="ORF">BATDEDRAFT_13395</name>
</gene>
<dbReference type="InterPro" id="IPR009072">
    <property type="entry name" value="Histone-fold"/>
</dbReference>
<dbReference type="OrthoDB" id="361039at2759"/>